<feature type="domain" description="Myb-like" evidence="8">
    <location>
        <begin position="406"/>
        <end position="463"/>
    </location>
</feature>
<evidence type="ECO:0000313" key="9">
    <source>
        <dbReference type="EMBL" id="RXI00146.1"/>
    </source>
</evidence>
<dbReference type="Gene3D" id="1.10.10.60">
    <property type="entry name" value="Homeodomain-like"/>
    <property type="match status" value="2"/>
</dbReference>
<dbReference type="AlphaFoldDB" id="A0A498JY46"/>
<dbReference type="PANTHER" id="PTHR21654">
    <property type="entry name" value="FI21293P1"/>
    <property type="match status" value="1"/>
</dbReference>
<evidence type="ECO:0000256" key="5">
    <source>
        <dbReference type="ARBA" id="ARBA00023163"/>
    </source>
</evidence>
<reference evidence="9 10" key="1">
    <citation type="submission" date="2018-10" db="EMBL/GenBank/DDBJ databases">
        <title>A high-quality apple genome assembly.</title>
        <authorList>
            <person name="Hu J."/>
        </authorList>
    </citation>
    <scope>NUCLEOTIDE SEQUENCE [LARGE SCALE GENOMIC DNA]</scope>
    <source>
        <strain evidence="10">cv. HFTH1</strain>
        <tissue evidence="9">Young leaf</tissue>
    </source>
</reference>
<evidence type="ECO:0000256" key="6">
    <source>
        <dbReference type="ARBA" id="ARBA00023242"/>
    </source>
</evidence>
<proteinExistence type="predicted"/>
<feature type="domain" description="Myb-like" evidence="8">
    <location>
        <begin position="65"/>
        <end position="122"/>
    </location>
</feature>
<keyword evidence="5" id="KW-0804">Transcription</keyword>
<organism evidence="9 10">
    <name type="scientific">Malus domestica</name>
    <name type="common">Apple</name>
    <name type="synonym">Pyrus malus</name>
    <dbReference type="NCBI Taxonomy" id="3750"/>
    <lineage>
        <taxon>Eukaryota</taxon>
        <taxon>Viridiplantae</taxon>
        <taxon>Streptophyta</taxon>
        <taxon>Embryophyta</taxon>
        <taxon>Tracheophyta</taxon>
        <taxon>Spermatophyta</taxon>
        <taxon>Magnoliopsida</taxon>
        <taxon>eudicotyledons</taxon>
        <taxon>Gunneridae</taxon>
        <taxon>Pentapetalae</taxon>
        <taxon>rosids</taxon>
        <taxon>fabids</taxon>
        <taxon>Rosales</taxon>
        <taxon>Rosaceae</taxon>
        <taxon>Amygdaloideae</taxon>
        <taxon>Maleae</taxon>
        <taxon>Malus</taxon>
    </lineage>
</organism>
<dbReference type="EMBL" id="RDQH01000331">
    <property type="protein sequence ID" value="RXI00146.1"/>
    <property type="molecule type" value="Genomic_DNA"/>
</dbReference>
<dbReference type="InterPro" id="IPR044822">
    <property type="entry name" value="Myb_DNA-bind_4"/>
</dbReference>
<keyword evidence="3" id="KW-0805">Transcription regulation</keyword>
<gene>
    <name evidence="9" type="ORF">DVH24_030636</name>
</gene>
<keyword evidence="10" id="KW-1185">Reference proteome</keyword>
<evidence type="ECO:0000256" key="4">
    <source>
        <dbReference type="ARBA" id="ARBA00023125"/>
    </source>
</evidence>
<keyword evidence="2" id="KW-0677">Repeat</keyword>
<keyword evidence="4" id="KW-0238">DNA-binding</keyword>
<dbReference type="FunFam" id="1.10.10.60:FF:000092">
    <property type="entry name" value="Trihelix transcription factor GT-2"/>
    <property type="match status" value="1"/>
</dbReference>
<dbReference type="SMART" id="SM00717">
    <property type="entry name" value="SANT"/>
    <property type="match status" value="2"/>
</dbReference>
<keyword evidence="6" id="KW-0539">Nucleus</keyword>
<comment type="subcellular location">
    <subcellularLocation>
        <location evidence="1">Nucleus</location>
    </subcellularLocation>
</comment>
<dbReference type="GO" id="GO:0003677">
    <property type="term" value="F:DNA binding"/>
    <property type="evidence" value="ECO:0007669"/>
    <property type="project" value="UniProtKB-KW"/>
</dbReference>
<dbReference type="SMR" id="A0A498JY46"/>
<feature type="region of interest" description="Disordered" evidence="7">
    <location>
        <begin position="1"/>
        <end position="64"/>
    </location>
</feature>
<dbReference type="GO" id="GO:0006355">
    <property type="term" value="P:regulation of DNA-templated transcription"/>
    <property type="evidence" value="ECO:0007669"/>
    <property type="project" value="UniProtKB-ARBA"/>
</dbReference>
<sequence>MPAVPAAVPDKSSTMFPSGGSSGVEAAHTAEVVPEGSHESKTTNVLSNSVQEENKGDRNLSGGKRWPRQETVALLKIRSQMDDAFRDSSLKAPLWEDVSRKLGELGYYRSAKKCKEKFENVYKYHRRTKEGRSGKQEGKTYRFFDELEAFAHQNHHHPSTIQPKPQVVLWPTMNNNHPNNPSLVVPHVTITTLPPSSTPSILTPTSGSLPNGPQISPPHITISPLNLSHQNINGFKPNLATNNLFSSSTSSTASDEEFQVQPRNKRKRKWKYFFRRLTKDVLEKQESLQEKFLEAIAKCEHQRMAREEAWRMEEMARMSKEHEILAKERSLAAAKDAAVIEFLHKVSGQQNLTNMQALEAPSSQPQPMSVLMPPPLPAPVAVTRSSNFEVPKLNKGESPFPAGSTRWPRVEVEALINLRTCLDVKYQEAGPKGSLWEEISVGMKRLGYNRSAKRCKEKWENINKYYKKVKESSKTRSEDSKTCPYFHLLDILHSKKNNKNAASYVEKPIAETMQPLIKVQPDQPVIEDIERENGERNGDDEDGESTEEEDRSDDQMEMVTNDKDSSMDMVDS</sequence>
<name>A0A498JY46_MALDO</name>
<protein>
    <recommendedName>
        <fullName evidence="8">Myb-like domain-containing protein</fullName>
    </recommendedName>
</protein>
<dbReference type="OrthoDB" id="691673at2759"/>
<dbReference type="CDD" id="cd12203">
    <property type="entry name" value="GT1"/>
    <property type="match status" value="2"/>
</dbReference>
<feature type="compositionally biased region" description="Acidic residues" evidence="7">
    <location>
        <begin position="538"/>
        <end position="556"/>
    </location>
</feature>
<comment type="caution">
    <text evidence="9">The sequence shown here is derived from an EMBL/GenBank/DDBJ whole genome shotgun (WGS) entry which is preliminary data.</text>
</comment>
<dbReference type="InterPro" id="IPR001005">
    <property type="entry name" value="SANT/Myb"/>
</dbReference>
<dbReference type="FunFam" id="1.10.10.60:FF:000061">
    <property type="entry name" value="Trihelix transcription factor GT-2"/>
    <property type="match status" value="1"/>
</dbReference>
<dbReference type="Pfam" id="PF13837">
    <property type="entry name" value="Myb_DNA-bind_4"/>
    <property type="match status" value="2"/>
</dbReference>
<evidence type="ECO:0000256" key="7">
    <source>
        <dbReference type="SAM" id="MobiDB-lite"/>
    </source>
</evidence>
<dbReference type="PROSITE" id="PS50090">
    <property type="entry name" value="MYB_LIKE"/>
    <property type="match status" value="2"/>
</dbReference>
<evidence type="ECO:0000256" key="2">
    <source>
        <dbReference type="ARBA" id="ARBA00022737"/>
    </source>
</evidence>
<dbReference type="PANTHER" id="PTHR21654:SF73">
    <property type="entry name" value="TRIHELIX TRANSCRIPTION FACTOR GT-2"/>
    <property type="match status" value="1"/>
</dbReference>
<evidence type="ECO:0000259" key="8">
    <source>
        <dbReference type="PROSITE" id="PS50090"/>
    </source>
</evidence>
<dbReference type="GO" id="GO:0005634">
    <property type="term" value="C:nucleus"/>
    <property type="evidence" value="ECO:0007669"/>
    <property type="project" value="UniProtKB-SubCell"/>
</dbReference>
<feature type="compositionally biased region" description="Polar residues" evidence="7">
    <location>
        <begin position="42"/>
        <end position="51"/>
    </location>
</feature>
<evidence type="ECO:0000313" key="10">
    <source>
        <dbReference type="Proteomes" id="UP000290289"/>
    </source>
</evidence>
<dbReference type="STRING" id="3750.A0A498JY46"/>
<accession>A0A498JY46</accession>
<dbReference type="Gramene" id="mRNA:MD05G0019400">
    <property type="protein sequence ID" value="mRNA:MD05G0019400"/>
    <property type="gene ID" value="MD05G0019400"/>
</dbReference>
<evidence type="ECO:0000256" key="1">
    <source>
        <dbReference type="ARBA" id="ARBA00004123"/>
    </source>
</evidence>
<evidence type="ECO:0000256" key="3">
    <source>
        <dbReference type="ARBA" id="ARBA00023015"/>
    </source>
</evidence>
<dbReference type="Proteomes" id="UP000290289">
    <property type="component" value="Chromosome 5"/>
</dbReference>
<feature type="region of interest" description="Disordered" evidence="7">
    <location>
        <begin position="515"/>
        <end position="572"/>
    </location>
</feature>